<proteinExistence type="inferred from homology"/>
<dbReference type="GO" id="GO:0046872">
    <property type="term" value="F:metal ion binding"/>
    <property type="evidence" value="ECO:0007669"/>
    <property type="project" value="UniProtKB-KW"/>
</dbReference>
<keyword evidence="7 13" id="KW-0479">Metal-binding</keyword>
<comment type="similarity">
    <text evidence="1 13">Belongs to the reverse transcriptase family. Telomerase subfamily.</text>
</comment>
<keyword evidence="6 13" id="KW-0548">Nucleotidyltransferase</keyword>
<dbReference type="Gene3D" id="3.30.70.2630">
    <property type="match status" value="1"/>
</dbReference>
<dbReference type="GO" id="GO:0070034">
    <property type="term" value="F:telomerase RNA binding"/>
    <property type="evidence" value="ECO:0007669"/>
    <property type="project" value="TreeGrafter"/>
</dbReference>
<evidence type="ECO:0000259" key="15">
    <source>
        <dbReference type="PROSITE" id="PS50878"/>
    </source>
</evidence>
<keyword evidence="8 13" id="KW-0460">Magnesium</keyword>
<evidence type="ECO:0000313" key="16">
    <source>
        <dbReference type="EMBL" id="QSZ30101.1"/>
    </source>
</evidence>
<keyword evidence="10 13" id="KW-0695">RNA-directed DNA polymerase</keyword>
<accession>A0A8A3P502</accession>
<evidence type="ECO:0000256" key="13">
    <source>
        <dbReference type="RuleBase" id="RU365061"/>
    </source>
</evidence>
<keyword evidence="9 13" id="KW-0779">Telomere</keyword>
<evidence type="ECO:0000256" key="3">
    <source>
        <dbReference type="ARBA" id="ARBA00016182"/>
    </source>
</evidence>
<evidence type="ECO:0000256" key="8">
    <source>
        <dbReference type="ARBA" id="ARBA00022842"/>
    </source>
</evidence>
<evidence type="ECO:0000256" key="2">
    <source>
        <dbReference type="ARBA" id="ARBA00012493"/>
    </source>
</evidence>
<dbReference type="GO" id="GO:0000333">
    <property type="term" value="C:telomerase catalytic core complex"/>
    <property type="evidence" value="ECO:0007669"/>
    <property type="project" value="TreeGrafter"/>
</dbReference>
<dbReference type="InterPro" id="IPR021891">
    <property type="entry name" value="Telomerase_RBD"/>
</dbReference>
<dbReference type="SUPFAM" id="SSF56672">
    <property type="entry name" value="DNA/RNA polymerases"/>
    <property type="match status" value="1"/>
</dbReference>
<dbReference type="Pfam" id="PF12009">
    <property type="entry name" value="Telomerase_RBD"/>
    <property type="match status" value="1"/>
</dbReference>
<dbReference type="GO" id="GO:0000781">
    <property type="term" value="C:chromosome, telomeric region"/>
    <property type="evidence" value="ECO:0007669"/>
    <property type="project" value="UniProtKB-SubCell"/>
</dbReference>
<dbReference type="GO" id="GO:0003720">
    <property type="term" value="F:telomerase activity"/>
    <property type="evidence" value="ECO:0007669"/>
    <property type="project" value="InterPro"/>
</dbReference>
<evidence type="ECO:0000256" key="11">
    <source>
        <dbReference type="ARBA" id="ARBA00023242"/>
    </source>
</evidence>
<dbReference type="EC" id="2.7.7.49" evidence="2 13"/>
<evidence type="ECO:0000256" key="7">
    <source>
        <dbReference type="ARBA" id="ARBA00022723"/>
    </source>
</evidence>
<evidence type="ECO:0000256" key="12">
    <source>
        <dbReference type="ARBA" id="ARBA00048173"/>
    </source>
</evidence>
<comment type="catalytic activity">
    <reaction evidence="12 13">
        <text>DNA(n) + a 2'-deoxyribonucleoside 5'-triphosphate = DNA(n+1) + diphosphate</text>
        <dbReference type="Rhea" id="RHEA:22508"/>
        <dbReference type="Rhea" id="RHEA-COMP:17339"/>
        <dbReference type="Rhea" id="RHEA-COMP:17340"/>
        <dbReference type="ChEBI" id="CHEBI:33019"/>
        <dbReference type="ChEBI" id="CHEBI:61560"/>
        <dbReference type="ChEBI" id="CHEBI:173112"/>
        <dbReference type="EC" id="2.7.7.49"/>
    </reaction>
</comment>
<dbReference type="OrthoDB" id="289721at2759"/>
<keyword evidence="17" id="KW-1185">Reference proteome</keyword>
<dbReference type="InterPro" id="IPR043502">
    <property type="entry name" value="DNA/RNA_pol_sf"/>
</dbReference>
<feature type="region of interest" description="Disordered" evidence="14">
    <location>
        <begin position="81"/>
        <end position="101"/>
    </location>
</feature>
<evidence type="ECO:0000256" key="5">
    <source>
        <dbReference type="ARBA" id="ARBA00022679"/>
    </source>
</evidence>
<name>A0A8A3P502_9HELO</name>
<dbReference type="InterPro" id="IPR003545">
    <property type="entry name" value="Telomerase_RT"/>
</dbReference>
<dbReference type="CDD" id="cd01648">
    <property type="entry name" value="TERT"/>
    <property type="match status" value="1"/>
</dbReference>
<dbReference type="GO" id="GO:0042162">
    <property type="term" value="F:telomeric DNA binding"/>
    <property type="evidence" value="ECO:0007669"/>
    <property type="project" value="TreeGrafter"/>
</dbReference>
<gene>
    <name evidence="16" type="ORF">DSL72_004621</name>
</gene>
<feature type="domain" description="Reverse transcriptase" evidence="15">
    <location>
        <begin position="653"/>
        <end position="983"/>
    </location>
</feature>
<dbReference type="PANTHER" id="PTHR12066:SF0">
    <property type="entry name" value="TELOMERASE REVERSE TRANSCRIPTASE"/>
    <property type="match status" value="1"/>
</dbReference>
<dbReference type="Gene3D" id="1.10.132.70">
    <property type="match status" value="1"/>
</dbReference>
<keyword evidence="5 13" id="KW-0808">Transferase</keyword>
<keyword evidence="4 13" id="KW-0158">Chromosome</keyword>
<evidence type="ECO:0000256" key="4">
    <source>
        <dbReference type="ARBA" id="ARBA00022454"/>
    </source>
</evidence>
<dbReference type="SMART" id="SM00975">
    <property type="entry name" value="Telomerase_RBD"/>
    <property type="match status" value="1"/>
</dbReference>
<evidence type="ECO:0000256" key="6">
    <source>
        <dbReference type="ARBA" id="ARBA00022695"/>
    </source>
</evidence>
<feature type="region of interest" description="Disordered" evidence="14">
    <location>
        <begin position="1"/>
        <end position="29"/>
    </location>
</feature>
<sequence length="1010" mass="114418">MQHIRPLNMASKKRKRSHAGAGPGLKDLNKRQKVAEDFRNKDPPVKQVLLAKYYPRVLCLRDYLLSKLPVSSKVRKKKLLSVGRKTSATTEDQGGDGDGGEDRLLGDFLDSTLIGASSNNGLSQEDRLKEWNSFSQRGDLSVSTIANSIGADLYSQSEIVDFAIWLLFSKSKSSNGRLQHLLCQGYRKDVSSRSVYRDENLRTSIPGINSIYPNSHVTAMKAWPWPHVLALLGKAGECVMLDLILDCGIFLTFENANGSYYQLSGQPLGEISTITVAKPHERVPETDKCSKKKQQPGVLHKPAEITFVRNRILYAKHALDAQGEVQFGFRRIHILNRFSCQANDGPSMSLSRRGPHENIIRILMYIFPRQFDLHNVFTSEVDNQETTQQFKDYTLREEEIDSKYPEEKAIKIPKRLRGKAKDLVRKLQLLHSRCSYSQLLEYYCPNRKHVNVNIEGSQEEPSSNSTLFETQSSGKSHGSAIIPTNLPPIPARSPTLMDHTTSTAAVSAFCRAVLRNIIPHEFWGTGDVQIHNESIFHKNVDYFIGLRRFEVLSLHEVTQGIKIAEIGWLGTPGTSSHRLSVTDFDKRREIFLEFIYYLFDSVLIPLVRSHFHVTESNVHRQRLFFFRHDVWKSVAEPALASLKLKMFEEVKVEEAQKILASRTLGFSQLRLIPKETGVRPIMNLRRRAVQKGGKHLLGASINSVLTPIHNVLTHEKANNIARLGSTLFSVGDLYQKVKSFKASLNASTQPLYFAKVDVQAAFDTIPQAAVIELIKTVPSESEYRFARHVEIKTTDAYVTDPNAPNKPIRRWKSQAKPLHHLDNFDEDLENDIAIGKKNTVFVENIVNQVRDTNSLLQLLAQHISRNMVKIGKKFYRQKEGIPQGSILSSLLCNYFYADLEAKHLSFLQSGESLLLRLIDDFLLITLDPMHAKRFLQVMHDGIPEYGVGVNPDKTLTNFEVMINGKKVKRVVGEKMFPYCGNLVNMKTLNIARDRDRRKKFGESIPSSILP</sequence>
<evidence type="ECO:0000256" key="9">
    <source>
        <dbReference type="ARBA" id="ARBA00022895"/>
    </source>
</evidence>
<evidence type="ECO:0000313" key="17">
    <source>
        <dbReference type="Proteomes" id="UP000672032"/>
    </source>
</evidence>
<organism evidence="16 17">
    <name type="scientific">Monilinia vaccinii-corymbosi</name>
    <dbReference type="NCBI Taxonomy" id="61207"/>
    <lineage>
        <taxon>Eukaryota</taxon>
        <taxon>Fungi</taxon>
        <taxon>Dikarya</taxon>
        <taxon>Ascomycota</taxon>
        <taxon>Pezizomycotina</taxon>
        <taxon>Leotiomycetes</taxon>
        <taxon>Helotiales</taxon>
        <taxon>Sclerotiniaceae</taxon>
        <taxon>Monilinia</taxon>
    </lineage>
</organism>
<dbReference type="InterPro" id="IPR000477">
    <property type="entry name" value="RT_dom"/>
</dbReference>
<evidence type="ECO:0000256" key="1">
    <source>
        <dbReference type="ARBA" id="ARBA00008001"/>
    </source>
</evidence>
<dbReference type="PROSITE" id="PS50878">
    <property type="entry name" value="RT_POL"/>
    <property type="match status" value="1"/>
</dbReference>
<dbReference type="PANTHER" id="PTHR12066">
    <property type="entry name" value="TELOMERASE REVERSE TRANSCRIPTASE"/>
    <property type="match status" value="1"/>
</dbReference>
<dbReference type="EMBL" id="CP063405">
    <property type="protein sequence ID" value="QSZ30101.1"/>
    <property type="molecule type" value="Genomic_DNA"/>
</dbReference>
<dbReference type="PRINTS" id="PR01365">
    <property type="entry name" value="TELOMERASERT"/>
</dbReference>
<reference evidence="16" key="1">
    <citation type="submission" date="2020-10" db="EMBL/GenBank/DDBJ databases">
        <title>Genome Sequence of Monilinia vaccinii-corymbosi Sheds Light on Mummy Berry Disease Infection of Blueberry and Mating Type.</title>
        <authorList>
            <person name="Yow A.G."/>
            <person name="Zhang Y."/>
            <person name="Bansal K."/>
            <person name="Eacker S.M."/>
            <person name="Sullivan S."/>
            <person name="Liachko I."/>
            <person name="Cubeta M.A."/>
            <person name="Rollins J.A."/>
            <person name="Ashrafi H."/>
        </authorList>
    </citation>
    <scope>NUCLEOTIDE SEQUENCE</scope>
    <source>
        <strain evidence="16">RL-1</strain>
    </source>
</reference>
<evidence type="ECO:0000256" key="10">
    <source>
        <dbReference type="ARBA" id="ARBA00022918"/>
    </source>
</evidence>
<dbReference type="Pfam" id="PF00078">
    <property type="entry name" value="RVT_1"/>
    <property type="match status" value="1"/>
</dbReference>
<dbReference type="FunFam" id="1.10.132.70:FF:000004">
    <property type="entry name" value="Telomerase reverse transcriptase"/>
    <property type="match status" value="1"/>
</dbReference>
<protein>
    <recommendedName>
        <fullName evidence="3 13">Telomerase reverse transcriptase</fullName>
        <ecNumber evidence="2 13">2.7.7.49</ecNumber>
    </recommendedName>
    <alternativeName>
        <fullName evidence="13">Telomerase catalytic subunit</fullName>
    </alternativeName>
</protein>
<dbReference type="GO" id="GO:0007004">
    <property type="term" value="P:telomere maintenance via telomerase"/>
    <property type="evidence" value="ECO:0007669"/>
    <property type="project" value="TreeGrafter"/>
</dbReference>
<comment type="function">
    <text evidence="13">Telomerase is a ribonucleoprotein enzyme essential for the replication of chromosome termini in most eukaryotes. It elongates telomeres. It is a reverse transcriptase that adds simple sequence repeats to chromosome ends by copying a template sequence within the RNA component of the enzyme.</text>
</comment>
<comment type="subcellular location">
    <subcellularLocation>
        <location evidence="13">Nucleus</location>
    </subcellularLocation>
    <subcellularLocation>
        <location evidence="13">Chromosome</location>
        <location evidence="13">Telomere</location>
    </subcellularLocation>
</comment>
<dbReference type="Proteomes" id="UP000672032">
    <property type="component" value="Chromosome 1"/>
</dbReference>
<evidence type="ECO:0000256" key="14">
    <source>
        <dbReference type="SAM" id="MobiDB-lite"/>
    </source>
</evidence>
<keyword evidence="11 13" id="KW-0539">Nucleus</keyword>
<dbReference type="AlphaFoldDB" id="A0A8A3P502"/>